<evidence type="ECO:0000313" key="3">
    <source>
        <dbReference type="Proteomes" id="UP001342826"/>
    </source>
</evidence>
<name>A0ABU6P220_9BACI</name>
<dbReference type="InterPro" id="IPR001387">
    <property type="entry name" value="Cro/C1-type_HTH"/>
</dbReference>
<accession>A0ABU6P220</accession>
<organism evidence="2 3">
    <name type="scientific">Metabacillus fastidiosus</name>
    <dbReference type="NCBI Taxonomy" id="1458"/>
    <lineage>
        <taxon>Bacteria</taxon>
        <taxon>Bacillati</taxon>
        <taxon>Bacillota</taxon>
        <taxon>Bacilli</taxon>
        <taxon>Bacillales</taxon>
        <taxon>Bacillaceae</taxon>
        <taxon>Metabacillus</taxon>
    </lineage>
</organism>
<dbReference type="Gene3D" id="1.10.260.40">
    <property type="entry name" value="lambda repressor-like DNA-binding domains"/>
    <property type="match status" value="1"/>
</dbReference>
<dbReference type="EMBL" id="JARTFS010000013">
    <property type="protein sequence ID" value="MED4402707.1"/>
    <property type="molecule type" value="Genomic_DNA"/>
</dbReference>
<reference evidence="2 3" key="1">
    <citation type="submission" date="2023-03" db="EMBL/GenBank/DDBJ databases">
        <title>Bacillus Genome Sequencing.</title>
        <authorList>
            <person name="Dunlap C."/>
        </authorList>
    </citation>
    <scope>NUCLEOTIDE SEQUENCE [LARGE SCALE GENOMIC DNA]</scope>
    <source>
        <strain evidence="2 3">NRS-1717</strain>
    </source>
</reference>
<proteinExistence type="predicted"/>
<dbReference type="InterPro" id="IPR010982">
    <property type="entry name" value="Lambda_DNA-bd_dom_sf"/>
</dbReference>
<evidence type="ECO:0000259" key="1">
    <source>
        <dbReference type="Pfam" id="PF01381"/>
    </source>
</evidence>
<sequence length="75" mass="8914">MVWGFRKPRSKFGSWLDRQGMEQEEFAKSSKVSRNTVSKLCNDKNYIPSPKVMKKIMDTVRKFDKSKTMNDFFEI</sequence>
<dbReference type="GeneID" id="301142863"/>
<comment type="caution">
    <text evidence="2">The sequence shown here is derived from an EMBL/GenBank/DDBJ whole genome shotgun (WGS) entry which is preliminary data.</text>
</comment>
<dbReference type="CDD" id="cd00093">
    <property type="entry name" value="HTH_XRE"/>
    <property type="match status" value="1"/>
</dbReference>
<dbReference type="SUPFAM" id="SSF47413">
    <property type="entry name" value="lambda repressor-like DNA-binding domains"/>
    <property type="match status" value="1"/>
</dbReference>
<gene>
    <name evidence="2" type="ORF">P9271_15490</name>
</gene>
<dbReference type="Proteomes" id="UP001342826">
    <property type="component" value="Unassembled WGS sequence"/>
</dbReference>
<protein>
    <submittedName>
        <fullName evidence="2">Helix-turn-helix transcriptional regulator</fullName>
    </submittedName>
</protein>
<dbReference type="Pfam" id="PF01381">
    <property type="entry name" value="HTH_3"/>
    <property type="match status" value="1"/>
</dbReference>
<feature type="domain" description="HTH cro/C1-type" evidence="1">
    <location>
        <begin position="17"/>
        <end position="58"/>
    </location>
</feature>
<keyword evidence="3" id="KW-1185">Reference proteome</keyword>
<evidence type="ECO:0000313" key="2">
    <source>
        <dbReference type="EMBL" id="MED4402707.1"/>
    </source>
</evidence>
<dbReference type="RefSeq" id="WP_066234566.1">
    <property type="nucleotide sequence ID" value="NZ_JARTFS010000013.1"/>
</dbReference>